<evidence type="ECO:0000313" key="2">
    <source>
        <dbReference type="EMBL" id="BFH73006.1"/>
    </source>
</evidence>
<dbReference type="SUPFAM" id="SSF81593">
    <property type="entry name" value="Nucleotidyltransferase substrate binding subunit/domain"/>
    <property type="match status" value="1"/>
</dbReference>
<accession>A0AAT9GQ16</accession>
<sequence>MSGLKVQRLKRRALQFLSDAKKDLNDGSFDLAMFHVEEAI</sequence>
<dbReference type="RefSeq" id="WP_369611187.1">
    <property type="nucleotide sequence ID" value="NZ_AP031322.1"/>
</dbReference>
<name>A0AAT9GQ16_9CREN</name>
<dbReference type="KEGG" id="sjv:SJAV_09500"/>
<reference evidence="2" key="1">
    <citation type="submission" date="2024-03" db="EMBL/GenBank/DDBJ databases">
        <title>Complete genome sequence of Sulfurisphaera javensis strain KD-1.</title>
        <authorList>
            <person name="Sakai H."/>
            <person name="Nur N."/>
            <person name="Suwanto A."/>
            <person name="Kurosawa N."/>
        </authorList>
    </citation>
    <scope>NUCLEOTIDE SEQUENCE</scope>
    <source>
        <strain evidence="2">KD-1</strain>
    </source>
</reference>
<evidence type="ECO:0000259" key="1">
    <source>
        <dbReference type="PROSITE" id="PS50910"/>
    </source>
</evidence>
<dbReference type="InterPro" id="IPR007842">
    <property type="entry name" value="HEPN_dom"/>
</dbReference>
<organism evidence="2">
    <name type="scientific">Sulfurisphaera javensis</name>
    <dbReference type="NCBI Taxonomy" id="2049879"/>
    <lineage>
        <taxon>Archaea</taxon>
        <taxon>Thermoproteota</taxon>
        <taxon>Thermoprotei</taxon>
        <taxon>Sulfolobales</taxon>
        <taxon>Sulfolobaceae</taxon>
        <taxon>Sulfurisphaera</taxon>
    </lineage>
</organism>
<dbReference type="GeneID" id="92353879"/>
<dbReference type="Pfam" id="PF05168">
    <property type="entry name" value="HEPN"/>
    <property type="match status" value="1"/>
</dbReference>
<feature type="domain" description="HEPN" evidence="1">
    <location>
        <begin position="10"/>
        <end position="40"/>
    </location>
</feature>
<dbReference type="EMBL" id="AP031322">
    <property type="protein sequence ID" value="BFH73006.1"/>
    <property type="molecule type" value="Genomic_DNA"/>
</dbReference>
<protein>
    <recommendedName>
        <fullName evidence="1">HEPN domain-containing protein</fullName>
    </recommendedName>
</protein>
<gene>
    <name evidence="2" type="ORF">SJAV_09500</name>
</gene>
<proteinExistence type="predicted"/>
<dbReference type="AlphaFoldDB" id="A0AAT9GQ16"/>
<dbReference type="PROSITE" id="PS50910">
    <property type="entry name" value="HEPN"/>
    <property type="match status" value="1"/>
</dbReference>